<evidence type="ECO:0000313" key="2">
    <source>
        <dbReference type="EMBL" id="ACY19579.1"/>
    </source>
</evidence>
<dbReference type="AlphaFoldDB" id="D0LBE8"/>
<dbReference type="PANTHER" id="PTHR40260:SF2">
    <property type="entry name" value="BLR8190 PROTEIN"/>
    <property type="match status" value="1"/>
</dbReference>
<dbReference type="GO" id="GO:0016491">
    <property type="term" value="F:oxidoreductase activity"/>
    <property type="evidence" value="ECO:0007669"/>
    <property type="project" value="InterPro"/>
</dbReference>
<evidence type="ECO:0000259" key="1">
    <source>
        <dbReference type="Pfam" id="PF07110"/>
    </source>
</evidence>
<reference evidence="3" key="1">
    <citation type="submission" date="2009-10" db="EMBL/GenBank/DDBJ databases">
        <title>The complete chromosome of Gordonia bronchialis DSM 43247.</title>
        <authorList>
            <consortium name="US DOE Joint Genome Institute (JGI-PGF)"/>
            <person name="Lucas S."/>
            <person name="Copeland A."/>
            <person name="Lapidus A."/>
            <person name="Glavina del Rio T."/>
            <person name="Dalin E."/>
            <person name="Tice H."/>
            <person name="Bruce D."/>
            <person name="Goodwin L."/>
            <person name="Pitluck S."/>
            <person name="Kyrpides N."/>
            <person name="Mavromatis K."/>
            <person name="Ivanova N."/>
            <person name="Ovchinnikova G."/>
            <person name="Saunders E."/>
            <person name="Brettin T."/>
            <person name="Detter J.C."/>
            <person name="Han C."/>
            <person name="Larimer F."/>
            <person name="Land M."/>
            <person name="Hauser L."/>
            <person name="Markowitz V."/>
            <person name="Cheng J.-F."/>
            <person name="Hugenholtz P."/>
            <person name="Woyke T."/>
            <person name="Wu D."/>
            <person name="Jando M."/>
            <person name="Schneider S."/>
            <person name="Goeker M."/>
            <person name="Klenk H.-P."/>
            <person name="Eisen J.A."/>
        </authorList>
    </citation>
    <scope>NUCLEOTIDE SEQUENCE [LARGE SCALE GENOMIC DNA]</scope>
    <source>
        <strain evidence="3">ATCC 25592 / DSM 43247 / BCRC 13721 / JCM 3198 / KCTC 3076 / NBRC 16047 / NCTC 10667</strain>
    </source>
</reference>
<dbReference type="Pfam" id="PF07110">
    <property type="entry name" value="EthD"/>
    <property type="match status" value="1"/>
</dbReference>
<dbReference type="Gene3D" id="3.30.70.100">
    <property type="match status" value="1"/>
</dbReference>
<organism evidence="2 3">
    <name type="scientific">Gordonia bronchialis (strain ATCC 25592 / DSM 43247 / BCRC 13721 / JCM 3198 / KCTC 3076 / NBRC 16047 / NCTC 10667)</name>
    <name type="common">Rhodococcus bronchialis</name>
    <dbReference type="NCBI Taxonomy" id="526226"/>
    <lineage>
        <taxon>Bacteria</taxon>
        <taxon>Bacillati</taxon>
        <taxon>Actinomycetota</taxon>
        <taxon>Actinomycetes</taxon>
        <taxon>Mycobacteriales</taxon>
        <taxon>Gordoniaceae</taxon>
        <taxon>Gordonia</taxon>
    </lineage>
</organism>
<name>D0LBE8_GORB4</name>
<keyword evidence="3" id="KW-1185">Reference proteome</keyword>
<dbReference type="InterPro" id="IPR009799">
    <property type="entry name" value="EthD_dom"/>
</dbReference>
<dbReference type="SUPFAM" id="SSF54909">
    <property type="entry name" value="Dimeric alpha+beta barrel"/>
    <property type="match status" value="1"/>
</dbReference>
<feature type="domain" description="EthD" evidence="1">
    <location>
        <begin position="13"/>
        <end position="88"/>
    </location>
</feature>
<protein>
    <submittedName>
        <fullName evidence="2">Ethyl tert-butyl ether degradation EthD</fullName>
    </submittedName>
</protein>
<dbReference type="Proteomes" id="UP000001219">
    <property type="component" value="Chromosome"/>
</dbReference>
<dbReference type="EMBL" id="CP001802">
    <property type="protein sequence ID" value="ACY19579.1"/>
    <property type="molecule type" value="Genomic_DNA"/>
</dbReference>
<reference evidence="2 3" key="2">
    <citation type="journal article" date="2010" name="Stand. Genomic Sci.">
        <title>Complete genome sequence of Gordonia bronchialis type strain (3410).</title>
        <authorList>
            <person name="Ivanova N."/>
            <person name="Sikorski J."/>
            <person name="Jando M."/>
            <person name="Lapidus A."/>
            <person name="Nolan M."/>
            <person name="Lucas S."/>
            <person name="Del Rio T.G."/>
            <person name="Tice H."/>
            <person name="Copeland A."/>
            <person name="Cheng J.F."/>
            <person name="Chen F."/>
            <person name="Bruce D."/>
            <person name="Goodwin L."/>
            <person name="Pitluck S."/>
            <person name="Mavromatis K."/>
            <person name="Ovchinnikova G."/>
            <person name="Pati A."/>
            <person name="Chen A."/>
            <person name="Palaniappan K."/>
            <person name="Land M."/>
            <person name="Hauser L."/>
            <person name="Chang Y.J."/>
            <person name="Jeffries C.D."/>
            <person name="Chain P."/>
            <person name="Saunders E."/>
            <person name="Han C."/>
            <person name="Detter J.C."/>
            <person name="Brettin T."/>
            <person name="Rohde M."/>
            <person name="Goker M."/>
            <person name="Bristow J."/>
            <person name="Eisen J.A."/>
            <person name="Markowitz V."/>
            <person name="Hugenholtz P."/>
            <person name="Klenk H.P."/>
            <person name="Kyrpides N.C."/>
        </authorList>
    </citation>
    <scope>NUCLEOTIDE SEQUENCE [LARGE SCALE GENOMIC DNA]</scope>
    <source>
        <strain evidence="3">ATCC 25592 / DSM 43247 / BCRC 13721 / JCM 3198 / KCTC 3076 / NBRC 16047 / NCTC 10667</strain>
    </source>
</reference>
<dbReference type="STRING" id="526226.Gbro_0234"/>
<sequence length="103" mass="10868">MYHLTVIYGQPDDPKAFDEYYATQHLSLVKKIPGLVRFTAGKCESLDDTPPASYLIAQLTFDSKEACGSALGSSEGQAAAADVANFATGGATMLFSAETTTIP</sequence>
<dbReference type="OrthoDB" id="5294870at2"/>
<evidence type="ECO:0000313" key="3">
    <source>
        <dbReference type="Proteomes" id="UP000001219"/>
    </source>
</evidence>
<proteinExistence type="predicted"/>
<accession>D0LBE8</accession>
<dbReference type="PANTHER" id="PTHR40260">
    <property type="entry name" value="BLR8190 PROTEIN"/>
    <property type="match status" value="1"/>
</dbReference>
<dbReference type="eggNOG" id="COG3224">
    <property type="taxonomic scope" value="Bacteria"/>
</dbReference>
<dbReference type="RefSeq" id="WP_012832170.1">
    <property type="nucleotide sequence ID" value="NC_013441.1"/>
</dbReference>
<gene>
    <name evidence="2" type="ordered locus">Gbro_0234</name>
</gene>
<dbReference type="KEGG" id="gbr:Gbro_0234"/>
<dbReference type="InterPro" id="IPR011008">
    <property type="entry name" value="Dimeric_a/b-barrel"/>
</dbReference>
<dbReference type="NCBIfam" id="TIGR02118">
    <property type="entry name" value="EthD family reductase"/>
    <property type="match status" value="1"/>
</dbReference>
<dbReference type="HOGENOM" id="CLU_115019_4_1_11"/>